<organism evidence="1 2">
    <name type="scientific">Cladophialophora bantiana (strain ATCC 10958 / CBS 173.52 / CDC B-1940 / NIH 8579)</name>
    <name type="common">Xylohypha bantiana</name>
    <dbReference type="NCBI Taxonomy" id="1442370"/>
    <lineage>
        <taxon>Eukaryota</taxon>
        <taxon>Fungi</taxon>
        <taxon>Dikarya</taxon>
        <taxon>Ascomycota</taxon>
        <taxon>Pezizomycotina</taxon>
        <taxon>Eurotiomycetes</taxon>
        <taxon>Chaetothyriomycetidae</taxon>
        <taxon>Chaetothyriales</taxon>
        <taxon>Herpotrichiellaceae</taxon>
        <taxon>Cladophialophora</taxon>
    </lineage>
</organism>
<gene>
    <name evidence="1" type="ORF">Z519_01441</name>
</gene>
<dbReference type="EMBL" id="KN846981">
    <property type="protein sequence ID" value="KIW97857.1"/>
    <property type="molecule type" value="Genomic_DNA"/>
</dbReference>
<dbReference type="HOGENOM" id="CLU_1011961_0_0_1"/>
<evidence type="ECO:0000313" key="1">
    <source>
        <dbReference type="EMBL" id="KIW97857.1"/>
    </source>
</evidence>
<reference evidence="1" key="1">
    <citation type="submission" date="2015-01" db="EMBL/GenBank/DDBJ databases">
        <title>The Genome Sequence of Cladophialophora bantiana CBS 173.52.</title>
        <authorList>
            <consortium name="The Broad Institute Genomics Platform"/>
            <person name="Cuomo C."/>
            <person name="de Hoog S."/>
            <person name="Gorbushina A."/>
            <person name="Stielow B."/>
            <person name="Teixiera M."/>
            <person name="Abouelleil A."/>
            <person name="Chapman S.B."/>
            <person name="Priest M."/>
            <person name="Young S.K."/>
            <person name="Wortman J."/>
            <person name="Nusbaum C."/>
            <person name="Birren B."/>
        </authorList>
    </citation>
    <scope>NUCLEOTIDE SEQUENCE [LARGE SCALE GENOMIC DNA]</scope>
    <source>
        <strain evidence="1">CBS 173.52</strain>
    </source>
</reference>
<evidence type="ECO:0000313" key="2">
    <source>
        <dbReference type="Proteomes" id="UP000053789"/>
    </source>
</evidence>
<proteinExistence type="predicted"/>
<name>A0A0D2GHK5_CLAB1</name>
<accession>A0A0D2GHK5</accession>
<dbReference type="AlphaFoldDB" id="A0A0D2GHK5"/>
<sequence>MHYGIPLGVPPWGEQESLVWFTLVLEPRVTGSESRWGPVEFDFSTPEPVLRLADPNSPTEEPQHALPSWSWYSLTEPKFYAIDSAEKIKKQMISLLDEEGVRNVNHVTQGSRERFPDAGFLSDPLAMNEDITRTSPEDSTDVVQQVLADSAYCDMVKTHQRTLSSGVLLLVSNMVRVQLDEDFANWSLNILGNPLERLGIGSIPRSVWDKLDVDVKGLLSHVASSPRIYQLGLGLQVLSTILRNILLSSYATSRSAVFTGKTSTLPAGEYLQFRV</sequence>
<dbReference type="OrthoDB" id="10499348at2759"/>
<keyword evidence="2" id="KW-1185">Reference proteome</keyword>
<dbReference type="GeneID" id="27694369"/>
<dbReference type="RefSeq" id="XP_016624526.1">
    <property type="nucleotide sequence ID" value="XM_016759198.1"/>
</dbReference>
<protein>
    <submittedName>
        <fullName evidence="1">Uncharacterized protein</fullName>
    </submittedName>
</protein>
<dbReference type="Proteomes" id="UP000053789">
    <property type="component" value="Unassembled WGS sequence"/>
</dbReference>
<dbReference type="VEuPathDB" id="FungiDB:Z519_01441"/>